<dbReference type="EMBL" id="JACCFK010000002">
    <property type="protein sequence ID" value="NYI93090.1"/>
    <property type="molecule type" value="Genomic_DNA"/>
</dbReference>
<dbReference type="GO" id="GO:0008422">
    <property type="term" value="F:beta-glucosidase activity"/>
    <property type="evidence" value="ECO:0007669"/>
    <property type="project" value="UniProtKB-EC"/>
</dbReference>
<sequence length="390" mass="42126">MTRAPVSFPPGFLWGVATGAHQTEGGNVASDWWYRETMPDSPVAEPCGDAVDSYHRWPEDLDLAAGAGFTDFRFGIEWSRVEPADGRISLAAVAHYRRVVEGAVERGLRPLVTLHHFTRPLWFAAAGGWLSQGATGRFLRYVDALAPVLEAGVERVETINEPNIVAMFPNLEGPLSDGLPVPDEATTEAMIAVHRASVDRLRANHPGLRVGWGVSVQDYRAEPGAEAALEAYAEPRDQVFLRASEGDDFVGVQTYTGGLLGADGSPVVNPDAERTQTGWEYTPDALGGAVRRVARVAGDVPIIVTENGVATADDARRVAYTTGALESLRAAMDDGADVRGYFHWSLLDNWEWGHWGPTFGLVWVDRATFARTPKPSLAWLGSLAPSGVPA</sequence>
<reference evidence="5 6" key="1">
    <citation type="submission" date="2020-07" db="EMBL/GenBank/DDBJ databases">
        <title>Sequencing the genomes of 1000 actinobacteria strains.</title>
        <authorList>
            <person name="Klenk H.-P."/>
        </authorList>
    </citation>
    <scope>NUCLEOTIDE SEQUENCE [LARGE SCALE GENOMIC DNA]</scope>
    <source>
        <strain evidence="5 6">DSM 104006</strain>
    </source>
</reference>
<evidence type="ECO:0000313" key="6">
    <source>
        <dbReference type="Proteomes" id="UP000549616"/>
    </source>
</evidence>
<dbReference type="GO" id="GO:0016052">
    <property type="term" value="P:carbohydrate catabolic process"/>
    <property type="evidence" value="ECO:0007669"/>
    <property type="project" value="TreeGrafter"/>
</dbReference>
<name>A0A853BDK9_9PSEU</name>
<dbReference type="InterPro" id="IPR033132">
    <property type="entry name" value="GH_1_N_CS"/>
</dbReference>
<dbReference type="AlphaFoldDB" id="A0A853BDK9"/>
<dbReference type="GO" id="GO:0005829">
    <property type="term" value="C:cytosol"/>
    <property type="evidence" value="ECO:0007669"/>
    <property type="project" value="TreeGrafter"/>
</dbReference>
<keyword evidence="3 5" id="KW-0326">Glycosidase</keyword>
<comment type="caution">
    <text evidence="5">The sequence shown here is derived from an EMBL/GenBank/DDBJ whole genome shotgun (WGS) entry which is preliminary data.</text>
</comment>
<evidence type="ECO:0000256" key="3">
    <source>
        <dbReference type="ARBA" id="ARBA00023295"/>
    </source>
</evidence>
<gene>
    <name evidence="5" type="ORF">HNR02_006465</name>
</gene>
<dbReference type="SUPFAM" id="SSF51445">
    <property type="entry name" value="(Trans)glycosidases"/>
    <property type="match status" value="1"/>
</dbReference>
<evidence type="ECO:0000256" key="1">
    <source>
        <dbReference type="ARBA" id="ARBA00010838"/>
    </source>
</evidence>
<keyword evidence="6" id="KW-1185">Reference proteome</keyword>
<dbReference type="RefSeq" id="WP_246339328.1">
    <property type="nucleotide sequence ID" value="NZ_JACCFK010000002.1"/>
</dbReference>
<evidence type="ECO:0000256" key="2">
    <source>
        <dbReference type="ARBA" id="ARBA00022801"/>
    </source>
</evidence>
<organism evidence="5 6">
    <name type="scientific">Amycolatopsis endophytica</name>
    <dbReference type="NCBI Taxonomy" id="860233"/>
    <lineage>
        <taxon>Bacteria</taxon>
        <taxon>Bacillati</taxon>
        <taxon>Actinomycetota</taxon>
        <taxon>Actinomycetes</taxon>
        <taxon>Pseudonocardiales</taxon>
        <taxon>Pseudonocardiaceae</taxon>
        <taxon>Amycolatopsis</taxon>
    </lineage>
</organism>
<dbReference type="PRINTS" id="PR00131">
    <property type="entry name" value="GLHYDRLASE1"/>
</dbReference>
<keyword evidence="2 5" id="KW-0378">Hydrolase</keyword>
<dbReference type="Proteomes" id="UP000549616">
    <property type="component" value="Unassembled WGS sequence"/>
</dbReference>
<dbReference type="EC" id="3.2.1.21" evidence="5"/>
<dbReference type="InterPro" id="IPR017853">
    <property type="entry name" value="GH"/>
</dbReference>
<dbReference type="Gene3D" id="3.20.20.80">
    <property type="entry name" value="Glycosidases"/>
    <property type="match status" value="2"/>
</dbReference>
<evidence type="ECO:0000256" key="4">
    <source>
        <dbReference type="RuleBase" id="RU003690"/>
    </source>
</evidence>
<dbReference type="Pfam" id="PF00232">
    <property type="entry name" value="Glyco_hydro_1"/>
    <property type="match status" value="2"/>
</dbReference>
<comment type="similarity">
    <text evidence="1 4">Belongs to the glycosyl hydrolase 1 family.</text>
</comment>
<protein>
    <submittedName>
        <fullName evidence="5">Beta-glucosidase</fullName>
        <ecNumber evidence="5">3.2.1.21</ecNumber>
    </submittedName>
</protein>
<evidence type="ECO:0000313" key="5">
    <source>
        <dbReference type="EMBL" id="NYI93090.1"/>
    </source>
</evidence>
<dbReference type="PANTHER" id="PTHR10353:SF36">
    <property type="entry name" value="LP05116P"/>
    <property type="match status" value="1"/>
</dbReference>
<dbReference type="PANTHER" id="PTHR10353">
    <property type="entry name" value="GLYCOSYL HYDROLASE"/>
    <property type="match status" value="1"/>
</dbReference>
<accession>A0A853BDK9</accession>
<proteinExistence type="inferred from homology"/>
<dbReference type="PROSITE" id="PS00653">
    <property type="entry name" value="GLYCOSYL_HYDROL_F1_2"/>
    <property type="match status" value="1"/>
</dbReference>
<dbReference type="InterPro" id="IPR001360">
    <property type="entry name" value="Glyco_hydro_1"/>
</dbReference>